<organism evidence="2 3">
    <name type="scientific">Hymenobacter montanus</name>
    <dbReference type="NCBI Taxonomy" id="2771359"/>
    <lineage>
        <taxon>Bacteria</taxon>
        <taxon>Pseudomonadati</taxon>
        <taxon>Bacteroidota</taxon>
        <taxon>Cytophagia</taxon>
        <taxon>Cytophagales</taxon>
        <taxon>Hymenobacteraceae</taxon>
        <taxon>Hymenobacter</taxon>
    </lineage>
</organism>
<accession>A0A927BDL0</accession>
<dbReference type="EMBL" id="JACXAD010000014">
    <property type="protein sequence ID" value="MBD2768875.1"/>
    <property type="molecule type" value="Genomic_DNA"/>
</dbReference>
<keyword evidence="3" id="KW-1185">Reference proteome</keyword>
<dbReference type="InterPro" id="IPR007569">
    <property type="entry name" value="DUF559"/>
</dbReference>
<reference evidence="2" key="1">
    <citation type="submission" date="2020-09" db="EMBL/GenBank/DDBJ databases">
        <authorList>
            <person name="Kim M.K."/>
        </authorList>
    </citation>
    <scope>NUCLEOTIDE SEQUENCE</scope>
    <source>
        <strain evidence="2">BT664</strain>
    </source>
</reference>
<comment type="caution">
    <text evidence="2">The sequence shown here is derived from an EMBL/GenBank/DDBJ whole genome shotgun (WGS) entry which is preliminary data.</text>
</comment>
<name>A0A927BDL0_9BACT</name>
<dbReference type="AlphaFoldDB" id="A0A927BDL0"/>
<evidence type="ECO:0000259" key="1">
    <source>
        <dbReference type="Pfam" id="PF04480"/>
    </source>
</evidence>
<dbReference type="Proteomes" id="UP000612233">
    <property type="component" value="Unassembled WGS sequence"/>
</dbReference>
<sequence>MKYICIFINIELSGETHLTREQGEYDAGRTFTLTELGYAELRFTNQQALYHLNEVLAIITDKLRNSPSIFPQQQRVARLPLSRGLCA</sequence>
<evidence type="ECO:0000313" key="3">
    <source>
        <dbReference type="Proteomes" id="UP000612233"/>
    </source>
</evidence>
<feature type="domain" description="DUF559" evidence="1">
    <location>
        <begin position="10"/>
        <end position="63"/>
    </location>
</feature>
<protein>
    <submittedName>
        <fullName evidence="2">DUF559 domain-containing protein</fullName>
    </submittedName>
</protein>
<evidence type="ECO:0000313" key="2">
    <source>
        <dbReference type="EMBL" id="MBD2768875.1"/>
    </source>
</evidence>
<gene>
    <name evidence="2" type="ORF">IC235_13355</name>
</gene>
<dbReference type="Pfam" id="PF04480">
    <property type="entry name" value="DUF559"/>
    <property type="match status" value="1"/>
</dbReference>
<proteinExistence type="predicted"/>